<dbReference type="SUPFAM" id="SSF52540">
    <property type="entry name" value="P-loop containing nucleoside triphosphate hydrolases"/>
    <property type="match status" value="1"/>
</dbReference>
<dbReference type="CDD" id="cd08044">
    <property type="entry name" value="TAF5_NTD2"/>
    <property type="match status" value="1"/>
</dbReference>
<dbReference type="GO" id="GO:0006310">
    <property type="term" value="P:DNA recombination"/>
    <property type="evidence" value="ECO:0007669"/>
    <property type="project" value="InterPro"/>
</dbReference>
<keyword evidence="3 10" id="KW-0853">WD repeat</keyword>
<evidence type="ECO:0000256" key="5">
    <source>
        <dbReference type="ARBA" id="ARBA00022741"/>
    </source>
</evidence>
<keyword evidence="8" id="KW-0804">Transcription</keyword>
<dbReference type="Proteomes" id="UP000183567">
    <property type="component" value="Unassembled WGS sequence"/>
</dbReference>
<dbReference type="GO" id="GO:0004386">
    <property type="term" value="F:helicase activity"/>
    <property type="evidence" value="ECO:0007669"/>
    <property type="project" value="InterPro"/>
</dbReference>
<dbReference type="CDD" id="cd00200">
    <property type="entry name" value="WD40"/>
    <property type="match status" value="1"/>
</dbReference>
<evidence type="ECO:0000256" key="1">
    <source>
        <dbReference type="ARBA" id="ARBA00004123"/>
    </source>
</evidence>
<feature type="domain" description="Helicase ATP-binding" evidence="12">
    <location>
        <begin position="26"/>
        <end position="194"/>
    </location>
</feature>
<dbReference type="NCBIfam" id="TIGR00614">
    <property type="entry name" value="recQ_fam"/>
    <property type="match status" value="1"/>
</dbReference>
<dbReference type="Gene3D" id="2.130.10.10">
    <property type="entry name" value="YVTN repeat-like/Quinoprotein amine dehydrogenase"/>
    <property type="match status" value="3"/>
</dbReference>
<dbReference type="Pfam" id="PF00271">
    <property type="entry name" value="Helicase_C"/>
    <property type="match status" value="1"/>
</dbReference>
<keyword evidence="7" id="KW-0805">Transcription regulation</keyword>
<dbReference type="GO" id="GO:0006367">
    <property type="term" value="P:transcription initiation at RNA polymerase II promoter"/>
    <property type="evidence" value="ECO:0007669"/>
    <property type="project" value="TreeGrafter"/>
</dbReference>
<dbReference type="SUPFAM" id="SSF50978">
    <property type="entry name" value="WD40 repeat-like"/>
    <property type="match status" value="1"/>
</dbReference>
<feature type="domain" description="Helicase C-terminal" evidence="13">
    <location>
        <begin position="219"/>
        <end position="365"/>
    </location>
</feature>
<dbReference type="InterPro" id="IPR036322">
    <property type="entry name" value="WD40_repeat_dom_sf"/>
</dbReference>
<evidence type="ECO:0000259" key="13">
    <source>
        <dbReference type="PROSITE" id="PS51194"/>
    </source>
</evidence>
<dbReference type="FunFam" id="3.40.50.300:FF:001389">
    <property type="entry name" value="ATP-dependent DNA helicase RecQ"/>
    <property type="match status" value="1"/>
</dbReference>
<evidence type="ECO:0000256" key="2">
    <source>
        <dbReference type="ARBA" id="ARBA00009435"/>
    </source>
</evidence>
<dbReference type="PANTHER" id="PTHR19879:SF1">
    <property type="entry name" value="CANNONBALL-RELATED"/>
    <property type="match status" value="1"/>
</dbReference>
<evidence type="ECO:0000256" key="8">
    <source>
        <dbReference type="ARBA" id="ARBA00023163"/>
    </source>
</evidence>
<dbReference type="InterPro" id="IPR004589">
    <property type="entry name" value="DNA_helicase_ATP-dep_RecQ"/>
</dbReference>
<dbReference type="PANTHER" id="PTHR19879">
    <property type="entry name" value="TRANSCRIPTION INITIATION FACTOR TFIID"/>
    <property type="match status" value="1"/>
</dbReference>
<dbReference type="InterPro" id="IPR020472">
    <property type="entry name" value="WD40_PAC1"/>
</dbReference>
<evidence type="ECO:0000313" key="15">
    <source>
        <dbReference type="Proteomes" id="UP000183567"/>
    </source>
</evidence>
<organism evidence="14 15">
    <name type="scientific">Rhizopogon vesiculosus</name>
    <dbReference type="NCBI Taxonomy" id="180088"/>
    <lineage>
        <taxon>Eukaryota</taxon>
        <taxon>Fungi</taxon>
        <taxon>Dikarya</taxon>
        <taxon>Basidiomycota</taxon>
        <taxon>Agaricomycotina</taxon>
        <taxon>Agaricomycetes</taxon>
        <taxon>Agaricomycetidae</taxon>
        <taxon>Boletales</taxon>
        <taxon>Suillineae</taxon>
        <taxon>Rhizopogonaceae</taxon>
        <taxon>Rhizopogon</taxon>
    </lineage>
</organism>
<dbReference type="SUPFAM" id="SSF160897">
    <property type="entry name" value="Taf5 N-terminal domain-like"/>
    <property type="match status" value="1"/>
</dbReference>
<dbReference type="GO" id="GO:0005669">
    <property type="term" value="C:transcription factor TFIID complex"/>
    <property type="evidence" value="ECO:0007669"/>
    <property type="project" value="TreeGrafter"/>
</dbReference>
<dbReference type="PROSITE" id="PS50294">
    <property type="entry name" value="WD_REPEATS_REGION"/>
    <property type="match status" value="5"/>
</dbReference>
<keyword evidence="15" id="KW-1185">Reference proteome</keyword>
<feature type="repeat" description="WD" evidence="10">
    <location>
        <begin position="1216"/>
        <end position="1257"/>
    </location>
</feature>
<sequence>MEHAHKLLKDIWGFPSFRLSQAQVIERLIVDNQNALVLYPTGGGKSLTYQVPALCLPGLTLVISPLIALMKDQVDALVDRGVKAANLDSTLGAERSAWVKEEVVSGRLKLLYVAPERLNNEGFIAMMSHVKISLMAIDESHCISQWGASFRPEYLKVARFAEEMNVERVLCLTATATPSVAEDICKSFFIDSKKGVFRTPVYRPNLALQVRVAHTLDQKLDTLIPFLKSRTGPAIIYVTLQKQAEEVANHLRPHGLGPMVYHAGLGNEERARVQQQFMESEKGIVCATIAFGMGIDKANIRQVVHLFMPKTLENFSQEVGRAGRDGLPSTCLMFLSAPDIPILEGFCRGDTCNKRSIHLWLQEVALKTPDKDGTLSFNHYQQSREYDIRANILGLCYAQLELDYNYIRAVTPLYSQYDISSRTANGWRNVLGDNSEVAKTVKMYWSPRGSAYQIDVVNAAQRSGRDRVDLARKISDWELSGWVNTKASQVRARYKIVNTLPKEQEEIKNIAELMYKRMLEREEEGIVKLRRVIDFATDDECLAQGLASYFGDDTAIPNGLCGSCSFCQTGESISFESEAVVRLDPMKIKAILQACPERDDPHLLARMAFGVTSPRLTAGKWSTNHPLFGSMVSVNFHALVAAFDKECARAGYAKADIPLSTPASNKRPSSQSNSYAASSSGGVSPTNASAPDVTQSVNSIDRLVLEYLRSRGHKDAEKALHESLESSVDESVKTVSAEELIKSLAVYAQKPSRPGDNVLKESANVLQELTTMGNPPSIQNLIASLGTVGAEEILSVDPTDKEEGFRELEAWVEGSLDMYKPEFRPILFPIFCHFHLDLVQRGFKEAALRFYDTYSPSLAPMHHATLHHLSTLLLPSHVQNDDLAQRFKNEKYVIRMSRSGFSLLVGWLTEGIGGEASGAGEGFSGEKGKRGRAAIMRVVNNHLRFDVTSTSGTAVSPNAWEESTGLLSSLIPQTNASAIPNPHAFNASKGELKLGPAPISEELRAETERVIREQSVLDRDPNAQYDLQFLRPPAIPGVVSPTESDMPPHPPSFKTLDVQREVEKVRDARKRIRLEPSALSSVDLNSAQGGAARARGLPSICAYTLHDVGEGAPCCTFSPDITLMAAGFSESYIRLWSLKNEKLKTSSIKESGSLSKLQQKDTCTTRKLVGHSGPVYSLSFDPLGGSAMPPRYLLSASADATARLWSLDTMSNVVVFRGHQNPVWDVQWSPMGIYFATASRDRTARLWSTDRTSCLRIYAGHLSDVDCVRFHPNSLYLATGSSDWTARLWDVQRGACVRVFIGHQGSLSALAISPDGRYLASAGEDLAINLWDLGSGRRVKKMTGHTASVYSLSFSAESSMLVSGGADWTVRCWDVRSAGGPGKPRESTIIESTIARTLDGENNETSDLLATFPTKRTPVTNIHFTPRNLCLVAGNYLAPDSR</sequence>
<dbReference type="PROSITE" id="PS50896">
    <property type="entry name" value="LISH"/>
    <property type="match status" value="1"/>
</dbReference>
<dbReference type="GO" id="GO:0016251">
    <property type="term" value="F:RNA polymerase II general transcription initiation factor activity"/>
    <property type="evidence" value="ECO:0007669"/>
    <property type="project" value="TreeGrafter"/>
</dbReference>
<evidence type="ECO:0000256" key="11">
    <source>
        <dbReference type="SAM" id="MobiDB-lite"/>
    </source>
</evidence>
<feature type="region of interest" description="Disordered" evidence="11">
    <location>
        <begin position="658"/>
        <end position="694"/>
    </location>
</feature>
<dbReference type="InterPro" id="IPR006594">
    <property type="entry name" value="LisH"/>
</dbReference>
<dbReference type="SMART" id="SM00320">
    <property type="entry name" value="WD40"/>
    <property type="match status" value="6"/>
</dbReference>
<dbReference type="InterPro" id="IPR007582">
    <property type="entry name" value="TFIID_NTD2"/>
</dbReference>
<dbReference type="InterPro" id="IPR027417">
    <property type="entry name" value="P-loop_NTPase"/>
</dbReference>
<evidence type="ECO:0000256" key="7">
    <source>
        <dbReference type="ARBA" id="ARBA00023015"/>
    </source>
</evidence>
<keyword evidence="4" id="KW-0677">Repeat</keyword>
<comment type="similarity">
    <text evidence="2">Belongs to the WD repeat TAF5 family.</text>
</comment>
<dbReference type="SMART" id="SM00487">
    <property type="entry name" value="DEXDc"/>
    <property type="match status" value="1"/>
</dbReference>
<dbReference type="PROSITE" id="PS51192">
    <property type="entry name" value="HELICASE_ATP_BIND_1"/>
    <property type="match status" value="1"/>
</dbReference>
<dbReference type="OrthoDB" id="10266330at2759"/>
<evidence type="ECO:0000256" key="10">
    <source>
        <dbReference type="PROSITE-ProRule" id="PRU00221"/>
    </source>
</evidence>
<reference evidence="14 15" key="1">
    <citation type="submission" date="2016-03" db="EMBL/GenBank/DDBJ databases">
        <title>Comparative genomics of the ectomycorrhizal sister species Rhizopogon vinicolor and Rhizopogon vesiculosus (Basidiomycota: Boletales) reveals a divergence of the mating type B locus.</title>
        <authorList>
            <person name="Mujic A.B."/>
            <person name="Kuo A."/>
            <person name="Tritt A."/>
            <person name="Lipzen A."/>
            <person name="Chen C."/>
            <person name="Johnson J."/>
            <person name="Sharma A."/>
            <person name="Barry K."/>
            <person name="Grigoriev I.V."/>
            <person name="Spatafora J.W."/>
        </authorList>
    </citation>
    <scope>NUCLEOTIDE SEQUENCE [LARGE SCALE GENOMIC DNA]</scope>
    <source>
        <strain evidence="14 15">AM-OR11-056</strain>
    </source>
</reference>
<evidence type="ECO:0008006" key="16">
    <source>
        <dbReference type="Google" id="ProtNLM"/>
    </source>
</evidence>
<evidence type="ECO:0000256" key="4">
    <source>
        <dbReference type="ARBA" id="ARBA00022737"/>
    </source>
</evidence>
<dbReference type="SMART" id="SM00490">
    <property type="entry name" value="HELICc"/>
    <property type="match status" value="1"/>
</dbReference>
<keyword evidence="5" id="KW-0547">Nucleotide-binding</keyword>
<evidence type="ECO:0000256" key="9">
    <source>
        <dbReference type="ARBA" id="ARBA00023242"/>
    </source>
</evidence>
<dbReference type="GO" id="GO:0005829">
    <property type="term" value="C:cytosol"/>
    <property type="evidence" value="ECO:0007669"/>
    <property type="project" value="UniProtKB-ARBA"/>
</dbReference>
<dbReference type="EMBL" id="LVVM01002679">
    <property type="protein sequence ID" value="OJA16260.1"/>
    <property type="molecule type" value="Genomic_DNA"/>
</dbReference>
<dbReference type="Pfam" id="PF00400">
    <property type="entry name" value="WD40"/>
    <property type="match status" value="5"/>
</dbReference>
<dbReference type="STRING" id="180088.A0A1J8QX87"/>
<comment type="subcellular location">
    <subcellularLocation>
        <location evidence="1">Nucleus</location>
    </subcellularLocation>
</comment>
<dbReference type="Pfam" id="PF04494">
    <property type="entry name" value="TFIID_NTD2"/>
    <property type="match status" value="1"/>
</dbReference>
<comment type="caution">
    <text evidence="14">The sequence shown here is derived from an EMBL/GenBank/DDBJ whole genome shotgun (WGS) entry which is preliminary data.</text>
</comment>
<feature type="compositionally biased region" description="Polar residues" evidence="11">
    <location>
        <begin position="685"/>
        <end position="694"/>
    </location>
</feature>
<accession>A0A1J8QX87</accession>
<proteinExistence type="inferred from homology"/>
<dbReference type="PROSITE" id="PS50082">
    <property type="entry name" value="WD_REPEATS_2"/>
    <property type="match status" value="5"/>
</dbReference>
<dbReference type="InterPro" id="IPR036388">
    <property type="entry name" value="WH-like_DNA-bd_sf"/>
</dbReference>
<dbReference type="InterPro" id="IPR014001">
    <property type="entry name" value="Helicase_ATP-bd"/>
</dbReference>
<dbReference type="Gene3D" id="3.40.50.300">
    <property type="entry name" value="P-loop containing nucleotide triphosphate hydrolases"/>
    <property type="match status" value="2"/>
</dbReference>
<dbReference type="Gene3D" id="1.10.10.10">
    <property type="entry name" value="Winged helix-like DNA-binding domain superfamily/Winged helix DNA-binding domain"/>
    <property type="match status" value="1"/>
</dbReference>
<evidence type="ECO:0000259" key="12">
    <source>
        <dbReference type="PROSITE" id="PS51192"/>
    </source>
</evidence>
<dbReference type="InterPro" id="IPR011545">
    <property type="entry name" value="DEAD/DEAH_box_helicase_dom"/>
</dbReference>
<evidence type="ECO:0000256" key="6">
    <source>
        <dbReference type="ARBA" id="ARBA00022840"/>
    </source>
</evidence>
<dbReference type="PRINTS" id="PR00320">
    <property type="entry name" value="GPROTEINBRPT"/>
</dbReference>
<dbReference type="InterPro" id="IPR001650">
    <property type="entry name" value="Helicase_C-like"/>
</dbReference>
<dbReference type="InterPro" id="IPR037264">
    <property type="entry name" value="TFIID_NTD2_sf"/>
</dbReference>
<evidence type="ECO:0000313" key="14">
    <source>
        <dbReference type="EMBL" id="OJA16260.1"/>
    </source>
</evidence>
<name>A0A1J8QX87_9AGAM</name>
<protein>
    <recommendedName>
        <fullName evidence="16">DNA helicase</fullName>
    </recommendedName>
</protein>
<dbReference type="GO" id="GO:0005524">
    <property type="term" value="F:ATP binding"/>
    <property type="evidence" value="ECO:0007669"/>
    <property type="project" value="UniProtKB-KW"/>
</dbReference>
<evidence type="ECO:0000256" key="3">
    <source>
        <dbReference type="ARBA" id="ARBA00022574"/>
    </source>
</evidence>
<dbReference type="Gene3D" id="1.25.40.500">
    <property type="entry name" value="TFIID subunit TAF5, NTD2 domain"/>
    <property type="match status" value="1"/>
</dbReference>
<feature type="repeat" description="WD" evidence="10">
    <location>
        <begin position="1168"/>
        <end position="1215"/>
    </location>
</feature>
<feature type="repeat" description="WD" evidence="10">
    <location>
        <begin position="1342"/>
        <end position="1377"/>
    </location>
</feature>
<dbReference type="PROSITE" id="PS51194">
    <property type="entry name" value="HELICASE_CTER"/>
    <property type="match status" value="1"/>
</dbReference>
<dbReference type="Pfam" id="PF00270">
    <property type="entry name" value="DEAD"/>
    <property type="match status" value="1"/>
</dbReference>
<feature type="compositionally biased region" description="Low complexity" evidence="11">
    <location>
        <begin position="669"/>
        <end position="684"/>
    </location>
</feature>
<dbReference type="PROSITE" id="PS00678">
    <property type="entry name" value="WD_REPEATS_1"/>
    <property type="match status" value="2"/>
</dbReference>
<gene>
    <name evidence="14" type="ORF">AZE42_00134</name>
</gene>
<dbReference type="GO" id="GO:0003676">
    <property type="term" value="F:nucleic acid binding"/>
    <property type="evidence" value="ECO:0007669"/>
    <property type="project" value="InterPro"/>
</dbReference>
<feature type="repeat" description="WD" evidence="10">
    <location>
        <begin position="1300"/>
        <end position="1341"/>
    </location>
</feature>
<keyword evidence="6" id="KW-0067">ATP-binding</keyword>
<dbReference type="InterPro" id="IPR032284">
    <property type="entry name" value="RecQ_Zn-bd"/>
</dbReference>
<dbReference type="Pfam" id="PF16124">
    <property type="entry name" value="RecQ_Zn_bind"/>
    <property type="match status" value="1"/>
</dbReference>
<keyword evidence="9" id="KW-0539">Nucleus</keyword>
<dbReference type="InterPro" id="IPR015943">
    <property type="entry name" value="WD40/YVTN_repeat-like_dom_sf"/>
</dbReference>
<dbReference type="InterPro" id="IPR001680">
    <property type="entry name" value="WD40_rpt"/>
</dbReference>
<dbReference type="InterPro" id="IPR019775">
    <property type="entry name" value="WD40_repeat_CS"/>
</dbReference>
<feature type="repeat" description="WD" evidence="10">
    <location>
        <begin position="1258"/>
        <end position="1299"/>
    </location>
</feature>